<keyword evidence="1" id="KW-1133">Transmembrane helix</keyword>
<keyword evidence="1" id="KW-0472">Membrane</keyword>
<keyword evidence="1" id="KW-0812">Transmembrane</keyword>
<evidence type="ECO:0000256" key="1">
    <source>
        <dbReference type="SAM" id="Phobius"/>
    </source>
</evidence>
<dbReference type="EMBL" id="DVJO01000078">
    <property type="protein sequence ID" value="HIS82692.1"/>
    <property type="molecule type" value="Genomic_DNA"/>
</dbReference>
<reference evidence="2" key="2">
    <citation type="journal article" date="2021" name="PeerJ">
        <title>Extensive microbial diversity within the chicken gut microbiome revealed by metagenomics and culture.</title>
        <authorList>
            <person name="Gilroy R."/>
            <person name="Ravi A."/>
            <person name="Getino M."/>
            <person name="Pursley I."/>
            <person name="Horton D.L."/>
            <person name="Alikhan N.F."/>
            <person name="Baker D."/>
            <person name="Gharbi K."/>
            <person name="Hall N."/>
            <person name="Watson M."/>
            <person name="Adriaenssens E.M."/>
            <person name="Foster-Nyarko E."/>
            <person name="Jarju S."/>
            <person name="Secka A."/>
            <person name="Antonio M."/>
            <person name="Oren A."/>
            <person name="Chaudhuri R.R."/>
            <person name="La Ragione R."/>
            <person name="Hildebrand F."/>
            <person name="Pallen M.J."/>
        </authorList>
    </citation>
    <scope>NUCLEOTIDE SEQUENCE</scope>
    <source>
        <strain evidence="2">CHK152-2994</strain>
    </source>
</reference>
<feature type="transmembrane region" description="Helical" evidence="1">
    <location>
        <begin position="12"/>
        <end position="42"/>
    </location>
</feature>
<sequence>MRKNAKIIQISGFRGLLLAVFIVTCLIAGFVVFPGLGAMYLWNITMASSFSLPAINIFQGILLWLIAALIFYLTGGSQSVVQFKSTSQLSDYELKELMSRIKKQNSADKQTSVGFKSFEIKEISKADNIGEKNSEHEKDKEKL</sequence>
<reference evidence="2" key="1">
    <citation type="submission" date="2020-10" db="EMBL/GenBank/DDBJ databases">
        <authorList>
            <person name="Gilroy R."/>
        </authorList>
    </citation>
    <scope>NUCLEOTIDE SEQUENCE</scope>
    <source>
        <strain evidence="2">CHK152-2994</strain>
    </source>
</reference>
<comment type="caution">
    <text evidence="2">The sequence shown here is derived from an EMBL/GenBank/DDBJ whole genome shotgun (WGS) entry which is preliminary data.</text>
</comment>
<dbReference type="AlphaFoldDB" id="A0A9D1FV91"/>
<evidence type="ECO:0000313" key="2">
    <source>
        <dbReference type="EMBL" id="HIS82692.1"/>
    </source>
</evidence>
<protein>
    <submittedName>
        <fullName evidence="2">Uncharacterized protein</fullName>
    </submittedName>
</protein>
<name>A0A9D1FV91_9BACT</name>
<organism evidence="2 3">
    <name type="scientific">Candidatus Scatenecus faecavium</name>
    <dbReference type="NCBI Taxonomy" id="2840915"/>
    <lineage>
        <taxon>Bacteria</taxon>
        <taxon>Candidatus Scatenecus</taxon>
    </lineage>
</organism>
<feature type="transmembrane region" description="Helical" evidence="1">
    <location>
        <begin position="54"/>
        <end position="74"/>
    </location>
</feature>
<dbReference type="Proteomes" id="UP000824139">
    <property type="component" value="Unassembled WGS sequence"/>
</dbReference>
<proteinExistence type="predicted"/>
<evidence type="ECO:0000313" key="3">
    <source>
        <dbReference type="Proteomes" id="UP000824139"/>
    </source>
</evidence>
<gene>
    <name evidence="2" type="ORF">IAD41_03700</name>
</gene>
<accession>A0A9D1FV91</accession>